<dbReference type="eggNOG" id="COG1426">
    <property type="taxonomic scope" value="Bacteria"/>
</dbReference>
<dbReference type="GO" id="GO:0003677">
    <property type="term" value="F:DNA binding"/>
    <property type="evidence" value="ECO:0007669"/>
    <property type="project" value="InterPro"/>
</dbReference>
<dbReference type="EMBL" id="CP001229">
    <property type="protein sequence ID" value="ACN98926.1"/>
    <property type="molecule type" value="Genomic_DNA"/>
</dbReference>
<dbReference type="SUPFAM" id="SSF47413">
    <property type="entry name" value="lambda repressor-like DNA-binding domains"/>
    <property type="match status" value="1"/>
</dbReference>
<feature type="domain" description="Cytoskeleton protein RodZ-like C-terminal" evidence="2">
    <location>
        <begin position="147"/>
        <end position="206"/>
    </location>
</feature>
<dbReference type="OrthoDB" id="12706at2"/>
<organism evidence="3 4">
    <name type="scientific">Sulfurihydrogenibium azorense (strain DSM 15241 / OCM 825 / Az-Fu1)</name>
    <dbReference type="NCBI Taxonomy" id="204536"/>
    <lineage>
        <taxon>Bacteria</taxon>
        <taxon>Pseudomonadati</taxon>
        <taxon>Aquificota</taxon>
        <taxon>Aquificia</taxon>
        <taxon>Aquificales</taxon>
        <taxon>Hydrogenothermaceae</taxon>
        <taxon>Sulfurihydrogenibium</taxon>
    </lineage>
</organism>
<name>C1DTV1_SULAA</name>
<evidence type="ECO:0000256" key="1">
    <source>
        <dbReference type="SAM" id="Phobius"/>
    </source>
</evidence>
<dbReference type="KEGG" id="saf:SULAZ_0548"/>
<accession>C1DTV1</accession>
<evidence type="ECO:0000313" key="4">
    <source>
        <dbReference type="Proteomes" id="UP000001369"/>
    </source>
</evidence>
<keyword evidence="4" id="KW-1185">Reference proteome</keyword>
<dbReference type="RefSeq" id="WP_012674246.1">
    <property type="nucleotide sequence ID" value="NC_012438.1"/>
</dbReference>
<keyword evidence="1" id="KW-1133">Transmembrane helix</keyword>
<gene>
    <name evidence="3" type="ordered locus">SULAZ_0548</name>
</gene>
<keyword evidence="1" id="KW-0472">Membrane</keyword>
<reference evidence="3 4" key="1">
    <citation type="journal article" date="2009" name="J. Bacteriol.">
        <title>Complete and draft genome sequences of six members of the Aquificales.</title>
        <authorList>
            <person name="Reysenbach A.L."/>
            <person name="Hamamura N."/>
            <person name="Podar M."/>
            <person name="Griffiths E."/>
            <person name="Ferreira S."/>
            <person name="Hochstein R."/>
            <person name="Heidelberg J."/>
            <person name="Johnson J."/>
            <person name="Mead D."/>
            <person name="Pohorille A."/>
            <person name="Sarmiento M."/>
            <person name="Schweighofer K."/>
            <person name="Seshadri R."/>
            <person name="Voytek M.A."/>
        </authorList>
    </citation>
    <scope>NUCLEOTIDE SEQUENCE [LARGE SCALE GENOMIC DNA]</scope>
    <source>
        <strain evidence="4">Az-Fu1 / DSM 15241 / OCM 825</strain>
    </source>
</reference>
<dbReference type="HOGENOM" id="CLU_1184538_0_0_0"/>
<dbReference type="InterPro" id="IPR001387">
    <property type="entry name" value="Cro/C1-type_HTH"/>
</dbReference>
<dbReference type="InterPro" id="IPR025194">
    <property type="entry name" value="RodZ-like_C"/>
</dbReference>
<proteinExistence type="predicted"/>
<dbReference type="CDD" id="cd00093">
    <property type="entry name" value="HTH_XRE"/>
    <property type="match status" value="1"/>
</dbReference>
<sequence length="234" mass="26706">MEISKIIKLEREQRNLSINQLSEQVEIPSYIIEKLENDENYATQDPYGKLYARKVLKFFGVDVPYEEKQEVVEETPKITTKILNPLVSVLPHTLTILVLALFIYANANFFSNKMEVQVNNIPEKYVNTVNTTKDQTQDQKVIDSITLVSEGDVWITISVDGEKSIINLKEGESKTIKFNNKIAFETIGNADKLKIIYDGKEVKITGREIIHNVFVDSDGIFYNGYNVLRGVPKI</sequence>
<dbReference type="Pfam" id="PF13464">
    <property type="entry name" value="RodZ_C"/>
    <property type="match status" value="1"/>
</dbReference>
<dbReference type="Gene3D" id="1.10.260.40">
    <property type="entry name" value="lambda repressor-like DNA-binding domains"/>
    <property type="match status" value="1"/>
</dbReference>
<dbReference type="STRING" id="204536.SULAZ_0548"/>
<evidence type="ECO:0000259" key="2">
    <source>
        <dbReference type="Pfam" id="PF13464"/>
    </source>
</evidence>
<dbReference type="Proteomes" id="UP000001369">
    <property type="component" value="Chromosome"/>
</dbReference>
<dbReference type="AlphaFoldDB" id="C1DTV1"/>
<keyword evidence="1" id="KW-0812">Transmembrane</keyword>
<dbReference type="InterPro" id="IPR010982">
    <property type="entry name" value="Lambda_DNA-bd_dom_sf"/>
</dbReference>
<evidence type="ECO:0000313" key="3">
    <source>
        <dbReference type="EMBL" id="ACN98926.1"/>
    </source>
</evidence>
<feature type="transmembrane region" description="Helical" evidence="1">
    <location>
        <begin position="86"/>
        <end position="105"/>
    </location>
</feature>
<protein>
    <recommendedName>
        <fullName evidence="2">Cytoskeleton protein RodZ-like C-terminal domain-containing protein</fullName>
    </recommendedName>
</protein>